<feature type="compositionally biased region" description="Low complexity" evidence="1">
    <location>
        <begin position="327"/>
        <end position="338"/>
    </location>
</feature>
<organism evidence="4 5">
    <name type="scientific">Dermatophagoides pteronyssinus</name>
    <name type="common">European house dust mite</name>
    <dbReference type="NCBI Taxonomy" id="6956"/>
    <lineage>
        <taxon>Eukaryota</taxon>
        <taxon>Metazoa</taxon>
        <taxon>Ecdysozoa</taxon>
        <taxon>Arthropoda</taxon>
        <taxon>Chelicerata</taxon>
        <taxon>Arachnida</taxon>
        <taxon>Acari</taxon>
        <taxon>Acariformes</taxon>
        <taxon>Sarcoptiformes</taxon>
        <taxon>Astigmata</taxon>
        <taxon>Psoroptidia</taxon>
        <taxon>Analgoidea</taxon>
        <taxon>Pyroglyphidae</taxon>
        <taxon>Dermatophagoidinae</taxon>
        <taxon>Dermatophagoides</taxon>
    </lineage>
</organism>
<accession>A0A6P6YGE2</accession>
<dbReference type="Pfam" id="PF00168">
    <property type="entry name" value="C2"/>
    <property type="match status" value="1"/>
</dbReference>
<evidence type="ECO:0000256" key="2">
    <source>
        <dbReference type="SAM" id="Phobius"/>
    </source>
</evidence>
<dbReference type="GO" id="GO:0070382">
    <property type="term" value="C:exocytic vesicle"/>
    <property type="evidence" value="ECO:0007669"/>
    <property type="project" value="TreeGrafter"/>
</dbReference>
<gene>
    <name evidence="5" type="primary">LOC113798050</name>
</gene>
<dbReference type="PROSITE" id="PS50004">
    <property type="entry name" value="C2"/>
    <property type="match status" value="1"/>
</dbReference>
<evidence type="ECO:0000256" key="1">
    <source>
        <dbReference type="SAM" id="MobiDB-lite"/>
    </source>
</evidence>
<keyword evidence="2" id="KW-0812">Transmembrane</keyword>
<dbReference type="GO" id="GO:0000149">
    <property type="term" value="F:SNARE binding"/>
    <property type="evidence" value="ECO:0007669"/>
    <property type="project" value="TreeGrafter"/>
</dbReference>
<dbReference type="Gene3D" id="2.60.40.150">
    <property type="entry name" value="C2 domain"/>
    <property type="match status" value="2"/>
</dbReference>
<dbReference type="GO" id="GO:0030276">
    <property type="term" value="F:clathrin binding"/>
    <property type="evidence" value="ECO:0007669"/>
    <property type="project" value="TreeGrafter"/>
</dbReference>
<protein>
    <recommendedName>
        <fullName evidence="3">C2 domain-containing protein</fullName>
    </recommendedName>
</protein>
<evidence type="ECO:0000313" key="4">
    <source>
        <dbReference type="Proteomes" id="UP000515146"/>
    </source>
</evidence>
<sequence length="574" mass="65877">MAIILNDNDKLIIIAIAATLILLTLLVTICVVCPWCPFHRCILKSKQKKKALKTSYPTIANQQNPESQLFHFSIVPVYGTKTHLQTPTTPSSDNKQQYYQQQYKNHSYNNGHPHHPILNNQFEHLTNLAKLRYSLHSNNDDNNNKNDQISSINVKLPKLEATIYYQSISVMENSNINNNESSNIRIHMAIHRVFDLSINELSIEPSPYVVAILTGGYRLQRKSLVINKVLQNEMFRTETIKRTLDSNFIQQKQFISEPLSKNILKDAVIKLRLMHDERYANDICLGEISIPLKKIQSFQELKQQSLMNKNVDNFNNNENSDNKDSDSLNNIGDSNNNNGDDDIESNLQFQSNIYTLFPIKETKAELMVGLCYLPTSRRVNITIIKGTIRNSIFRFIDQSIPTSNHQAFYIKALMFLNGKLIKKKKTSSSIRLAWGKDEIISFDLLPEESSEQMSLMLILAYKMQDSNSPESPDSPENPQPPTLQSSSVKINHNKQSNTNSTLPSIASTITSNKNIINDNHNNNNNINNQKTSKNSPRNSLRKESCIGHFILDRQTWIEILRKPRRQIIKWYKLH</sequence>
<dbReference type="GO" id="GO:0005544">
    <property type="term" value="F:calcium-dependent phospholipid binding"/>
    <property type="evidence" value="ECO:0007669"/>
    <property type="project" value="TreeGrafter"/>
</dbReference>
<evidence type="ECO:0000313" key="5">
    <source>
        <dbReference type="RefSeq" id="XP_027204335.1"/>
    </source>
</evidence>
<keyword evidence="2" id="KW-1133">Transmembrane helix</keyword>
<feature type="region of interest" description="Disordered" evidence="1">
    <location>
        <begin position="310"/>
        <end position="342"/>
    </location>
</feature>
<dbReference type="GO" id="GO:0017156">
    <property type="term" value="P:calcium-ion regulated exocytosis"/>
    <property type="evidence" value="ECO:0007669"/>
    <property type="project" value="TreeGrafter"/>
</dbReference>
<dbReference type="InterPro" id="IPR000008">
    <property type="entry name" value="C2_dom"/>
</dbReference>
<dbReference type="AlphaFoldDB" id="A0A6P6YGE2"/>
<feature type="compositionally biased region" description="Low complexity" evidence="1">
    <location>
        <begin position="465"/>
        <end position="474"/>
    </location>
</feature>
<dbReference type="GO" id="GO:0005886">
    <property type="term" value="C:plasma membrane"/>
    <property type="evidence" value="ECO:0007669"/>
    <property type="project" value="TreeGrafter"/>
</dbReference>
<keyword evidence="4" id="KW-1185">Reference proteome</keyword>
<feature type="domain" description="C2" evidence="3">
    <location>
        <begin position="167"/>
        <end position="305"/>
    </location>
</feature>
<dbReference type="KEGG" id="dpte:113798050"/>
<name>A0A6P6YGE2_DERPT</name>
<dbReference type="OrthoDB" id="67700at2759"/>
<keyword evidence="2" id="KW-0472">Membrane</keyword>
<feature type="region of interest" description="Disordered" evidence="1">
    <location>
        <begin position="514"/>
        <end position="540"/>
    </location>
</feature>
<dbReference type="Proteomes" id="UP000515146">
    <property type="component" value="Unplaced"/>
</dbReference>
<proteinExistence type="predicted"/>
<dbReference type="CDD" id="cd00030">
    <property type="entry name" value="C2"/>
    <property type="match status" value="1"/>
</dbReference>
<dbReference type="GO" id="GO:0001786">
    <property type="term" value="F:phosphatidylserine binding"/>
    <property type="evidence" value="ECO:0007669"/>
    <property type="project" value="TreeGrafter"/>
</dbReference>
<feature type="compositionally biased region" description="Low complexity" evidence="1">
    <location>
        <begin position="310"/>
        <end position="319"/>
    </location>
</feature>
<dbReference type="OMA" id="NIENDAM"/>
<reference evidence="5" key="1">
    <citation type="submission" date="2025-08" db="UniProtKB">
        <authorList>
            <consortium name="RefSeq"/>
        </authorList>
    </citation>
    <scope>IDENTIFICATION</scope>
    <source>
        <strain evidence="5">Airmid</strain>
    </source>
</reference>
<feature type="region of interest" description="Disordered" evidence="1">
    <location>
        <begin position="465"/>
        <end position="487"/>
    </location>
</feature>
<feature type="compositionally biased region" description="Low complexity" evidence="1">
    <location>
        <begin position="514"/>
        <end position="535"/>
    </location>
</feature>
<dbReference type="PANTHER" id="PTHR10024">
    <property type="entry name" value="SYNAPTOTAGMIN"/>
    <property type="match status" value="1"/>
</dbReference>
<dbReference type="GO" id="GO:0005509">
    <property type="term" value="F:calcium ion binding"/>
    <property type="evidence" value="ECO:0007669"/>
    <property type="project" value="TreeGrafter"/>
</dbReference>
<feature type="transmembrane region" description="Helical" evidence="2">
    <location>
        <begin position="12"/>
        <end position="38"/>
    </location>
</feature>
<dbReference type="InParanoid" id="A0A6P6YGE2"/>
<dbReference type="RefSeq" id="XP_027204335.1">
    <property type="nucleotide sequence ID" value="XM_027348534.1"/>
</dbReference>
<dbReference type="InterPro" id="IPR035892">
    <property type="entry name" value="C2_domain_sf"/>
</dbReference>
<evidence type="ECO:0000259" key="3">
    <source>
        <dbReference type="PROSITE" id="PS50004"/>
    </source>
</evidence>
<dbReference type="SUPFAM" id="SSF49562">
    <property type="entry name" value="C2 domain (Calcium/lipid-binding domain, CaLB)"/>
    <property type="match status" value="1"/>
</dbReference>